<dbReference type="Proteomes" id="UP000594263">
    <property type="component" value="Unplaced"/>
</dbReference>
<reference evidence="6" key="1">
    <citation type="submission" date="2021-01" db="UniProtKB">
        <authorList>
            <consortium name="EnsemblPlants"/>
        </authorList>
    </citation>
    <scope>IDENTIFICATION</scope>
</reference>
<evidence type="ECO:0000256" key="5">
    <source>
        <dbReference type="ARBA" id="ARBA00023002"/>
    </source>
</evidence>
<sequence length="144" mass="15705">MAHSAVSQAPVAVPVGGDCSLPRCAFKTQNLSFSSKQWLPALYLDSKTINSGSRWSQSVVCMSLPHAQAQADISKVEVRPLALEDPNEPPLNIHKPKEPYTATIVSVERLVGPKAPGETCHIVIDHGGNLSQLKKNKQWHVEVY</sequence>
<name>A0A7N0TKH4_KALFE</name>
<keyword evidence="7" id="KW-1185">Reference proteome</keyword>
<dbReference type="AlphaFoldDB" id="A0A7N0TKH4"/>
<evidence type="ECO:0000256" key="4">
    <source>
        <dbReference type="ARBA" id="ARBA00022857"/>
    </source>
</evidence>
<dbReference type="Gramene" id="Kaladp0039s0357.1.v1.1">
    <property type="protein sequence ID" value="Kaladp0039s0357.1.v1.1"/>
    <property type="gene ID" value="Kaladp0039s0357.v1.1"/>
</dbReference>
<dbReference type="InterPro" id="IPR017938">
    <property type="entry name" value="Riboflavin_synthase-like_b-brl"/>
</dbReference>
<dbReference type="EnsemblPlants" id="Kaladp0039s0357.1.v1.1">
    <property type="protein sequence ID" value="Kaladp0039s0357.1.v1.1"/>
    <property type="gene ID" value="Kaladp0039s0357.v1.1"/>
</dbReference>
<evidence type="ECO:0000256" key="3">
    <source>
        <dbReference type="ARBA" id="ARBA00022827"/>
    </source>
</evidence>
<dbReference type="InterPro" id="IPR015701">
    <property type="entry name" value="FNR"/>
</dbReference>
<evidence type="ECO:0000313" key="6">
    <source>
        <dbReference type="EnsemblPlants" id="Kaladp0039s0357.1.v1.1"/>
    </source>
</evidence>
<keyword evidence="3" id="KW-0274">FAD</keyword>
<dbReference type="PANTHER" id="PTHR43314">
    <property type="match status" value="1"/>
</dbReference>
<evidence type="ECO:0000256" key="1">
    <source>
        <dbReference type="ARBA" id="ARBA00001974"/>
    </source>
</evidence>
<evidence type="ECO:0000256" key="2">
    <source>
        <dbReference type="ARBA" id="ARBA00022630"/>
    </source>
</evidence>
<evidence type="ECO:0000313" key="7">
    <source>
        <dbReference type="Proteomes" id="UP000594263"/>
    </source>
</evidence>
<proteinExistence type="predicted"/>
<comment type="cofactor">
    <cofactor evidence="1">
        <name>FAD</name>
        <dbReference type="ChEBI" id="CHEBI:57692"/>
    </cofactor>
</comment>
<keyword evidence="4" id="KW-0521">NADP</keyword>
<protein>
    <submittedName>
        <fullName evidence="6">Uncharacterized protein</fullName>
    </submittedName>
</protein>
<dbReference type="Gene3D" id="2.40.30.10">
    <property type="entry name" value="Translation factors"/>
    <property type="match status" value="1"/>
</dbReference>
<accession>A0A7N0TKH4</accession>
<organism evidence="6 7">
    <name type="scientific">Kalanchoe fedtschenkoi</name>
    <name type="common">Lavender scallops</name>
    <name type="synonym">South American air plant</name>
    <dbReference type="NCBI Taxonomy" id="63787"/>
    <lineage>
        <taxon>Eukaryota</taxon>
        <taxon>Viridiplantae</taxon>
        <taxon>Streptophyta</taxon>
        <taxon>Embryophyta</taxon>
        <taxon>Tracheophyta</taxon>
        <taxon>Spermatophyta</taxon>
        <taxon>Magnoliopsida</taxon>
        <taxon>eudicotyledons</taxon>
        <taxon>Gunneridae</taxon>
        <taxon>Pentapetalae</taxon>
        <taxon>Saxifragales</taxon>
        <taxon>Crassulaceae</taxon>
        <taxon>Kalanchoe</taxon>
    </lineage>
</organism>
<dbReference type="GO" id="GO:0016491">
    <property type="term" value="F:oxidoreductase activity"/>
    <property type="evidence" value="ECO:0007669"/>
    <property type="project" value="UniProtKB-KW"/>
</dbReference>
<dbReference type="SUPFAM" id="SSF63380">
    <property type="entry name" value="Riboflavin synthase domain-like"/>
    <property type="match status" value="1"/>
</dbReference>
<keyword evidence="5" id="KW-0560">Oxidoreductase</keyword>
<keyword evidence="2" id="KW-0285">Flavoprotein</keyword>